<name>A0A261XY51_9FUNG</name>
<keyword evidence="4" id="KW-1185">Reference proteome</keyword>
<dbReference type="OrthoDB" id="48036at2759"/>
<dbReference type="Proteomes" id="UP000242875">
    <property type="component" value="Unassembled WGS sequence"/>
</dbReference>
<feature type="domain" description="Essential protein Yae1 N-terminal" evidence="2">
    <location>
        <begin position="24"/>
        <end position="62"/>
    </location>
</feature>
<comment type="similarity">
    <text evidence="1">Belongs to the LTO1 family.</text>
</comment>
<evidence type="ECO:0000256" key="1">
    <source>
        <dbReference type="ARBA" id="ARBA00038090"/>
    </source>
</evidence>
<accession>A0A261XY51</accession>
<dbReference type="PANTHER" id="PTHR28532">
    <property type="entry name" value="GEO13458P1"/>
    <property type="match status" value="1"/>
</dbReference>
<dbReference type="AlphaFoldDB" id="A0A261XY51"/>
<evidence type="ECO:0000313" key="4">
    <source>
        <dbReference type="Proteomes" id="UP000242875"/>
    </source>
</evidence>
<reference evidence="3 4" key="1">
    <citation type="journal article" date="2017" name="Mycologia">
        <title>Bifiguratus adelaidae, gen. et sp. nov., a new member of Mucoromycotina in endophytic and soil-dwelling habitats.</title>
        <authorList>
            <person name="Torres-Cruz T.J."/>
            <person name="Billingsley Tobias T.L."/>
            <person name="Almatruk M."/>
            <person name="Hesse C."/>
            <person name="Kuske C.R."/>
            <person name="Desiro A."/>
            <person name="Benucci G.M."/>
            <person name="Bonito G."/>
            <person name="Stajich J.E."/>
            <person name="Dunlap C."/>
            <person name="Arnold A.E."/>
            <person name="Porras-Alfaro A."/>
        </authorList>
    </citation>
    <scope>NUCLEOTIDE SEQUENCE [LARGE SCALE GENOMIC DNA]</scope>
    <source>
        <strain evidence="3 4">AZ0501</strain>
    </source>
</reference>
<dbReference type="InterPro" id="IPR052436">
    <property type="entry name" value="LTO1_adapter"/>
</dbReference>
<dbReference type="Pfam" id="PF09811">
    <property type="entry name" value="Yae1_N"/>
    <property type="match status" value="1"/>
</dbReference>
<evidence type="ECO:0000313" key="3">
    <source>
        <dbReference type="EMBL" id="OZJ03299.1"/>
    </source>
</evidence>
<protein>
    <recommendedName>
        <fullName evidence="2">Essential protein Yae1 N-terminal domain-containing protein</fullName>
    </recommendedName>
</protein>
<organism evidence="3 4">
    <name type="scientific">Bifiguratus adelaidae</name>
    <dbReference type="NCBI Taxonomy" id="1938954"/>
    <lineage>
        <taxon>Eukaryota</taxon>
        <taxon>Fungi</taxon>
        <taxon>Fungi incertae sedis</taxon>
        <taxon>Mucoromycota</taxon>
        <taxon>Mucoromycotina</taxon>
        <taxon>Endogonomycetes</taxon>
        <taxon>Endogonales</taxon>
        <taxon>Endogonales incertae sedis</taxon>
        <taxon>Bifiguratus</taxon>
    </lineage>
</organism>
<dbReference type="EMBL" id="MVBO01000092">
    <property type="protein sequence ID" value="OZJ03299.1"/>
    <property type="molecule type" value="Genomic_DNA"/>
</dbReference>
<comment type="caution">
    <text evidence="3">The sequence shown here is derived from an EMBL/GenBank/DDBJ whole genome shotgun (WGS) entry which is preliminary data.</text>
</comment>
<evidence type="ECO:0000259" key="2">
    <source>
        <dbReference type="Pfam" id="PF09811"/>
    </source>
</evidence>
<sequence length="138" mass="15651">MELQKGDLDLDALVNLETMFMEYGYEDGMKAGELSGALEGRVLGCEKAFEISRELGYYYGCASTWIMLFQKSPDKFSDRLLKQAQSLQTLIDEIPMENQVNTEILLLVERVRAKFKVLTSILGVSQKYNAMDKPAMAY</sequence>
<dbReference type="InterPro" id="IPR019191">
    <property type="entry name" value="Essential_protein_Yae1_N"/>
</dbReference>
<dbReference type="PANTHER" id="PTHR28532:SF1">
    <property type="entry name" value="ORAL CANCER OVEREXPRESSED 1"/>
    <property type="match status" value="1"/>
</dbReference>
<gene>
    <name evidence="3" type="ORF">BZG36_02274</name>
</gene>
<proteinExistence type="inferred from homology"/>